<evidence type="ECO:0000313" key="2">
    <source>
        <dbReference type="EMBL" id="OGF53280.1"/>
    </source>
</evidence>
<dbReference type="AlphaFoldDB" id="A0A1F5UQ97"/>
<dbReference type="Proteomes" id="UP000179157">
    <property type="component" value="Unassembled WGS sequence"/>
</dbReference>
<comment type="caution">
    <text evidence="2">The sequence shown here is derived from an EMBL/GenBank/DDBJ whole genome shotgun (WGS) entry which is preliminary data.</text>
</comment>
<protein>
    <recommendedName>
        <fullName evidence="4">Lipocalin-like domain-containing protein</fullName>
    </recommendedName>
</protein>
<feature type="chain" id="PRO_5009521725" description="Lipocalin-like domain-containing protein" evidence="1">
    <location>
        <begin position="21"/>
        <end position="187"/>
    </location>
</feature>
<accession>A0A1F5UQ97</accession>
<evidence type="ECO:0008006" key="4">
    <source>
        <dbReference type="Google" id="ProtNLM"/>
    </source>
</evidence>
<proteinExistence type="predicted"/>
<keyword evidence="1" id="KW-0732">Signal</keyword>
<evidence type="ECO:0000313" key="3">
    <source>
        <dbReference type="Proteomes" id="UP000179157"/>
    </source>
</evidence>
<name>A0A1F5UQ97_FRAXR</name>
<dbReference type="PROSITE" id="PS51257">
    <property type="entry name" value="PROKAR_LIPOPROTEIN"/>
    <property type="match status" value="1"/>
</dbReference>
<organism evidence="2 3">
    <name type="scientific">Fraserbacteria sp. (strain RBG_16_55_9)</name>
    <dbReference type="NCBI Taxonomy" id="1817864"/>
    <lineage>
        <taxon>Bacteria</taxon>
        <taxon>Candidatus Fraseribacteriota</taxon>
    </lineage>
</organism>
<gene>
    <name evidence="2" type="ORF">A2Z21_01200</name>
</gene>
<sequence>MRLRLLCLFIVTVLALSVSGCDGLYQDQNPGETELTNGMDLVGEWIYILRRETITNSAIIEATLEIQSESCYRNQIQCELIGYIEMPVFRAESKHLVLSGHSFPDLQLVRIEYDDKTPWNEDLHVIAELDLHPTGNAPYRSMVGYWVAFNKQASSPVNDFAPDLPLLKISGRGKLTDGGRISMWPRD</sequence>
<reference evidence="2 3" key="1">
    <citation type="journal article" date="2016" name="Nat. Commun.">
        <title>Thousands of microbial genomes shed light on interconnected biogeochemical processes in an aquifer system.</title>
        <authorList>
            <person name="Anantharaman K."/>
            <person name="Brown C.T."/>
            <person name="Hug L.A."/>
            <person name="Sharon I."/>
            <person name="Castelle C.J."/>
            <person name="Probst A.J."/>
            <person name="Thomas B.C."/>
            <person name="Singh A."/>
            <person name="Wilkins M.J."/>
            <person name="Karaoz U."/>
            <person name="Brodie E.L."/>
            <person name="Williams K.H."/>
            <person name="Hubbard S.S."/>
            <person name="Banfield J.F."/>
        </authorList>
    </citation>
    <scope>NUCLEOTIDE SEQUENCE [LARGE SCALE GENOMIC DNA]</scope>
    <source>
        <strain evidence="3">RBG_16_55_9</strain>
    </source>
</reference>
<dbReference type="STRING" id="1817864.A2Z21_01200"/>
<dbReference type="EMBL" id="MFGX01000108">
    <property type="protein sequence ID" value="OGF53280.1"/>
    <property type="molecule type" value="Genomic_DNA"/>
</dbReference>
<feature type="signal peptide" evidence="1">
    <location>
        <begin position="1"/>
        <end position="20"/>
    </location>
</feature>
<evidence type="ECO:0000256" key="1">
    <source>
        <dbReference type="SAM" id="SignalP"/>
    </source>
</evidence>